<protein>
    <submittedName>
        <fullName evidence="1">Uncharacterized protein</fullName>
    </submittedName>
</protein>
<organism evidence="1">
    <name type="scientific">uncultured Caudovirales phage</name>
    <dbReference type="NCBI Taxonomy" id="2100421"/>
    <lineage>
        <taxon>Viruses</taxon>
        <taxon>Duplodnaviria</taxon>
        <taxon>Heunggongvirae</taxon>
        <taxon>Uroviricota</taxon>
        <taxon>Caudoviricetes</taxon>
        <taxon>Peduoviridae</taxon>
        <taxon>Maltschvirus</taxon>
        <taxon>Maltschvirus maltsch</taxon>
    </lineage>
</organism>
<gene>
    <name evidence="1" type="ORF">UFOVP1626_58</name>
</gene>
<accession>A0A6J5SZE6</accession>
<evidence type="ECO:0000313" key="1">
    <source>
        <dbReference type="EMBL" id="CAB4220903.1"/>
    </source>
</evidence>
<reference evidence="1" key="1">
    <citation type="submission" date="2020-05" db="EMBL/GenBank/DDBJ databases">
        <authorList>
            <person name="Chiriac C."/>
            <person name="Salcher M."/>
            <person name="Ghai R."/>
            <person name="Kavagutti S V."/>
        </authorList>
    </citation>
    <scope>NUCLEOTIDE SEQUENCE</scope>
</reference>
<proteinExistence type="predicted"/>
<sequence>MTTDTITDLEIKTTIIGTIDNGCNGAQQYILLTCLNDSLFEDEAYQWLLPQVYRDTNIPGGYFCKLVQTIQKTDNQVICIVHHEYDN</sequence>
<name>A0A6J5SZE6_9CAUD</name>
<dbReference type="EMBL" id="LR797493">
    <property type="protein sequence ID" value="CAB4220903.1"/>
    <property type="molecule type" value="Genomic_DNA"/>
</dbReference>